<dbReference type="PANTHER" id="PTHR11265:SF0">
    <property type="entry name" value="12S RRNA N4-METHYLCYTIDINE METHYLTRANSFERASE"/>
    <property type="match status" value="1"/>
</dbReference>
<dbReference type="Gene3D" id="1.10.150.170">
    <property type="entry name" value="Putative methyltransferase TM0872, insert domain"/>
    <property type="match status" value="1"/>
</dbReference>
<dbReference type="Pfam" id="PF01795">
    <property type="entry name" value="Methyltransf_5"/>
    <property type="match status" value="1"/>
</dbReference>
<feature type="binding site" evidence="6">
    <location>
        <position position="102"/>
    </location>
    <ligand>
        <name>S-adenosyl-L-methionine</name>
        <dbReference type="ChEBI" id="CHEBI:59789"/>
    </ligand>
</feature>
<reference evidence="7" key="2">
    <citation type="journal article" date="2021" name="PeerJ">
        <title>Extensive microbial diversity within the chicken gut microbiome revealed by metagenomics and culture.</title>
        <authorList>
            <person name="Gilroy R."/>
            <person name="Ravi A."/>
            <person name="Getino M."/>
            <person name="Pursley I."/>
            <person name="Horton D.L."/>
            <person name="Alikhan N.F."/>
            <person name="Baker D."/>
            <person name="Gharbi K."/>
            <person name="Hall N."/>
            <person name="Watson M."/>
            <person name="Adriaenssens E.M."/>
            <person name="Foster-Nyarko E."/>
            <person name="Jarju S."/>
            <person name="Secka A."/>
            <person name="Antonio M."/>
            <person name="Oren A."/>
            <person name="Chaudhuri R.R."/>
            <person name="La Ragione R."/>
            <person name="Hildebrand F."/>
            <person name="Pallen M.J."/>
        </authorList>
    </citation>
    <scope>NUCLEOTIDE SEQUENCE</scope>
    <source>
        <strain evidence="7">11159</strain>
    </source>
</reference>
<feature type="binding site" evidence="6">
    <location>
        <position position="109"/>
    </location>
    <ligand>
        <name>S-adenosyl-L-methionine</name>
        <dbReference type="ChEBI" id="CHEBI:59789"/>
    </ligand>
</feature>
<dbReference type="HAMAP" id="MF_01007">
    <property type="entry name" value="16SrRNA_methyltr_H"/>
    <property type="match status" value="1"/>
</dbReference>
<protein>
    <recommendedName>
        <fullName evidence="6">Ribosomal RNA small subunit methyltransferase H</fullName>
        <ecNumber evidence="6">2.1.1.199</ecNumber>
    </recommendedName>
    <alternativeName>
        <fullName evidence="6">16S rRNA m(4)C1402 methyltransferase</fullName>
    </alternativeName>
    <alternativeName>
        <fullName evidence="6">rRNA (cytosine-N(4)-)-methyltransferase RsmH</fullName>
    </alternativeName>
</protein>
<keyword evidence="3 6" id="KW-0489">Methyltransferase</keyword>
<comment type="caution">
    <text evidence="7">The sequence shown here is derived from an EMBL/GenBank/DDBJ whole genome shotgun (WGS) entry which is preliminary data.</text>
</comment>
<sequence>MKSDVHVSVLLNEVIEGLNVKEDGIYVDATLGRAGHSSEILKRLSDKGLLIGIDQDDEALSYSQDKLKSINSNFILKKGNFRNIDEILKEIGINGVDGILFDLGVSSPQFDEDYRGFSYRMNNPLDMRMNQSSSLTAKEVVNAYSEDALKKIFLEYGEEKYASIIARNIIKYRKNKEILTTFDLVDIIKKSKPQKELNKIGHPAKQVFQAIRIEVNDELNALKEGLTKALNLLNIHGRIAVISFHSLEDRIVKKIFKDEAIIVGNRINDFKLPSEIALPSYQLVNRKVIVPNDEELKLNHRSKSAKLRIIEKIR</sequence>
<reference evidence="7" key="1">
    <citation type="submission" date="2020-10" db="EMBL/GenBank/DDBJ databases">
        <authorList>
            <person name="Gilroy R."/>
        </authorList>
    </citation>
    <scope>NUCLEOTIDE SEQUENCE</scope>
    <source>
        <strain evidence="7">11159</strain>
    </source>
</reference>
<dbReference type="InterPro" id="IPR002903">
    <property type="entry name" value="RsmH"/>
</dbReference>
<dbReference type="EC" id="2.1.1.199" evidence="6"/>
<feature type="binding site" evidence="6">
    <location>
        <position position="54"/>
    </location>
    <ligand>
        <name>S-adenosyl-L-methionine</name>
        <dbReference type="ChEBI" id="CHEBI:59789"/>
    </ligand>
</feature>
<evidence type="ECO:0000256" key="3">
    <source>
        <dbReference type="ARBA" id="ARBA00022603"/>
    </source>
</evidence>
<keyword evidence="6" id="KW-0963">Cytoplasm</keyword>
<dbReference type="PIRSF" id="PIRSF004486">
    <property type="entry name" value="MraW"/>
    <property type="match status" value="1"/>
</dbReference>
<name>A0A9D9DIH0_9BACL</name>
<organism evidence="7 8">
    <name type="scientific">Candidatus Onthovivens merdipullorum</name>
    <dbReference type="NCBI Taxonomy" id="2840889"/>
    <lineage>
        <taxon>Bacteria</taxon>
        <taxon>Bacillati</taxon>
        <taxon>Bacillota</taxon>
        <taxon>Bacilli</taxon>
        <taxon>Bacillales</taxon>
        <taxon>Candidatus Onthovivens</taxon>
    </lineage>
</organism>
<comment type="catalytic activity">
    <reaction evidence="6">
        <text>cytidine(1402) in 16S rRNA + S-adenosyl-L-methionine = N(4)-methylcytidine(1402) in 16S rRNA + S-adenosyl-L-homocysteine + H(+)</text>
        <dbReference type="Rhea" id="RHEA:42928"/>
        <dbReference type="Rhea" id="RHEA-COMP:10286"/>
        <dbReference type="Rhea" id="RHEA-COMP:10287"/>
        <dbReference type="ChEBI" id="CHEBI:15378"/>
        <dbReference type="ChEBI" id="CHEBI:57856"/>
        <dbReference type="ChEBI" id="CHEBI:59789"/>
        <dbReference type="ChEBI" id="CHEBI:74506"/>
        <dbReference type="ChEBI" id="CHEBI:82748"/>
        <dbReference type="EC" id="2.1.1.199"/>
    </reaction>
</comment>
<evidence type="ECO:0000256" key="1">
    <source>
        <dbReference type="ARBA" id="ARBA00010396"/>
    </source>
</evidence>
<dbReference type="InterPro" id="IPR029063">
    <property type="entry name" value="SAM-dependent_MTases_sf"/>
</dbReference>
<comment type="subcellular location">
    <subcellularLocation>
        <location evidence="6">Cytoplasm</location>
    </subcellularLocation>
</comment>
<accession>A0A9D9DIH0</accession>
<comment type="function">
    <text evidence="6">Specifically methylates the N4 position of cytidine in position 1402 (C1402) of 16S rRNA.</text>
</comment>
<feature type="binding site" evidence="6">
    <location>
        <position position="81"/>
    </location>
    <ligand>
        <name>S-adenosyl-L-methionine</name>
        <dbReference type="ChEBI" id="CHEBI:59789"/>
    </ligand>
</feature>
<dbReference type="GO" id="GO:0070475">
    <property type="term" value="P:rRNA base methylation"/>
    <property type="evidence" value="ECO:0007669"/>
    <property type="project" value="UniProtKB-UniRule"/>
</dbReference>
<keyword evidence="4 6" id="KW-0808">Transferase</keyword>
<dbReference type="AlphaFoldDB" id="A0A9D9DIH0"/>
<evidence type="ECO:0000313" key="8">
    <source>
        <dbReference type="Proteomes" id="UP000823613"/>
    </source>
</evidence>
<dbReference type="InterPro" id="IPR023397">
    <property type="entry name" value="SAM-dep_MeTrfase_MraW_recog"/>
</dbReference>
<dbReference type="GO" id="GO:0005737">
    <property type="term" value="C:cytoplasm"/>
    <property type="evidence" value="ECO:0007669"/>
    <property type="project" value="UniProtKB-SubCell"/>
</dbReference>
<evidence type="ECO:0000256" key="2">
    <source>
        <dbReference type="ARBA" id="ARBA00022552"/>
    </source>
</evidence>
<keyword evidence="5 6" id="KW-0949">S-adenosyl-L-methionine</keyword>
<dbReference type="GO" id="GO:0071424">
    <property type="term" value="F:rRNA (cytosine-N4-)-methyltransferase activity"/>
    <property type="evidence" value="ECO:0007669"/>
    <property type="project" value="UniProtKB-UniRule"/>
</dbReference>
<keyword evidence="2 6" id="KW-0698">rRNA processing</keyword>
<evidence type="ECO:0000256" key="6">
    <source>
        <dbReference type="HAMAP-Rule" id="MF_01007"/>
    </source>
</evidence>
<dbReference type="SUPFAM" id="SSF53335">
    <property type="entry name" value="S-adenosyl-L-methionine-dependent methyltransferases"/>
    <property type="match status" value="1"/>
</dbReference>
<dbReference type="PANTHER" id="PTHR11265">
    <property type="entry name" value="S-ADENOSYL-METHYLTRANSFERASE MRAW"/>
    <property type="match status" value="1"/>
</dbReference>
<proteinExistence type="inferred from homology"/>
<dbReference type="Gene3D" id="3.40.50.150">
    <property type="entry name" value="Vaccinia Virus protein VP39"/>
    <property type="match status" value="1"/>
</dbReference>
<evidence type="ECO:0000256" key="5">
    <source>
        <dbReference type="ARBA" id="ARBA00022691"/>
    </source>
</evidence>
<dbReference type="NCBIfam" id="TIGR00006">
    <property type="entry name" value="16S rRNA (cytosine(1402)-N(4))-methyltransferase RsmH"/>
    <property type="match status" value="1"/>
</dbReference>
<feature type="binding site" evidence="6">
    <location>
        <begin position="34"/>
        <end position="36"/>
    </location>
    <ligand>
        <name>S-adenosyl-L-methionine</name>
        <dbReference type="ChEBI" id="CHEBI:59789"/>
    </ligand>
</feature>
<comment type="similarity">
    <text evidence="1 6">Belongs to the methyltransferase superfamily. RsmH family.</text>
</comment>
<gene>
    <name evidence="6 7" type="primary">rsmH</name>
    <name evidence="7" type="ORF">IAC58_06855</name>
</gene>
<evidence type="ECO:0000313" key="7">
    <source>
        <dbReference type="EMBL" id="MBO8428244.1"/>
    </source>
</evidence>
<dbReference type="EMBL" id="JADIMY010000129">
    <property type="protein sequence ID" value="MBO8428244.1"/>
    <property type="molecule type" value="Genomic_DNA"/>
</dbReference>
<dbReference type="Proteomes" id="UP000823613">
    <property type="component" value="Unassembled WGS sequence"/>
</dbReference>
<evidence type="ECO:0000256" key="4">
    <source>
        <dbReference type="ARBA" id="ARBA00022679"/>
    </source>
</evidence>
<dbReference type="SUPFAM" id="SSF81799">
    <property type="entry name" value="Putative methyltransferase TM0872, insert domain"/>
    <property type="match status" value="1"/>
</dbReference>